<proteinExistence type="predicted"/>
<protein>
    <submittedName>
        <fullName evidence="1">Uncharacterized protein</fullName>
    </submittedName>
</protein>
<keyword evidence="2" id="KW-1185">Reference proteome</keyword>
<sequence>MHLIGQKNQPNAISELMRGLSGLNRKIENLVFDFSADFKSVEGYRWKLQNFNVKNLVYLLYNLVGKFSTIKINPGIFGYFYIQKRCRQILKLEWDWAAFHRRNQEVTEEEKRQANDLLQLKKLIQVAPQKYQAFKSASLVFKALQQCKISEKIRKDIFQQVIEECFISKKIVNEAFETSLYNDDYFIKSYFGVFGKMEANNMNLTNLSFEDIEREIEKLKFYQEFQIFSQQQNQENQDQQQNNQLQQLI</sequence>
<evidence type="ECO:0000313" key="1">
    <source>
        <dbReference type="EMBL" id="KRX04169.1"/>
    </source>
</evidence>
<organism evidence="1 2">
    <name type="scientific">Pseudocohnilembus persalinus</name>
    <name type="common">Ciliate</name>
    <dbReference type="NCBI Taxonomy" id="266149"/>
    <lineage>
        <taxon>Eukaryota</taxon>
        <taxon>Sar</taxon>
        <taxon>Alveolata</taxon>
        <taxon>Ciliophora</taxon>
        <taxon>Intramacronucleata</taxon>
        <taxon>Oligohymenophorea</taxon>
        <taxon>Scuticociliatia</taxon>
        <taxon>Philasterida</taxon>
        <taxon>Pseudocohnilembidae</taxon>
        <taxon>Pseudocohnilembus</taxon>
    </lineage>
</organism>
<dbReference type="InParanoid" id="A0A0V0QPH3"/>
<reference evidence="1 2" key="1">
    <citation type="journal article" date="2015" name="Sci. Rep.">
        <title>Genome of the facultative scuticociliatosis pathogen Pseudocohnilembus persalinus provides insight into its virulence through horizontal gene transfer.</title>
        <authorList>
            <person name="Xiong J."/>
            <person name="Wang G."/>
            <person name="Cheng J."/>
            <person name="Tian M."/>
            <person name="Pan X."/>
            <person name="Warren A."/>
            <person name="Jiang C."/>
            <person name="Yuan D."/>
            <person name="Miao W."/>
        </authorList>
    </citation>
    <scope>NUCLEOTIDE SEQUENCE [LARGE SCALE GENOMIC DNA]</scope>
    <source>
        <strain evidence="1">36N120E</strain>
    </source>
</reference>
<name>A0A0V0QPH3_PSEPJ</name>
<dbReference type="Proteomes" id="UP000054937">
    <property type="component" value="Unassembled WGS sequence"/>
</dbReference>
<dbReference type="EMBL" id="LDAU01000120">
    <property type="protein sequence ID" value="KRX04169.1"/>
    <property type="molecule type" value="Genomic_DNA"/>
</dbReference>
<comment type="caution">
    <text evidence="1">The sequence shown here is derived from an EMBL/GenBank/DDBJ whole genome shotgun (WGS) entry which is preliminary data.</text>
</comment>
<dbReference type="AlphaFoldDB" id="A0A0V0QPH3"/>
<evidence type="ECO:0000313" key="2">
    <source>
        <dbReference type="Proteomes" id="UP000054937"/>
    </source>
</evidence>
<accession>A0A0V0QPH3</accession>
<gene>
    <name evidence="1" type="ORF">PPERSA_11293</name>
</gene>